<evidence type="ECO:0000313" key="3">
    <source>
        <dbReference type="EMBL" id="MBO2012581.1"/>
    </source>
</evidence>
<gene>
    <name evidence="3" type="ORF">J4E00_26200</name>
</gene>
<name>A0ABS3QMX1_9BACT</name>
<keyword evidence="4" id="KW-1185">Reference proteome</keyword>
<evidence type="ECO:0000313" key="4">
    <source>
        <dbReference type="Proteomes" id="UP000664369"/>
    </source>
</evidence>
<dbReference type="EMBL" id="JAGETZ010000018">
    <property type="protein sequence ID" value="MBO2012581.1"/>
    <property type="molecule type" value="Genomic_DNA"/>
</dbReference>
<comment type="caution">
    <text evidence="3">The sequence shown here is derived from an EMBL/GenBank/DDBJ whole genome shotgun (WGS) entry which is preliminary data.</text>
</comment>
<evidence type="ECO:0000256" key="1">
    <source>
        <dbReference type="SAM" id="MobiDB-lite"/>
    </source>
</evidence>
<feature type="transmembrane region" description="Helical" evidence="2">
    <location>
        <begin position="72"/>
        <end position="94"/>
    </location>
</feature>
<feature type="transmembrane region" description="Helical" evidence="2">
    <location>
        <begin position="100"/>
        <end position="120"/>
    </location>
</feature>
<reference evidence="3 4" key="1">
    <citation type="submission" date="2021-03" db="EMBL/GenBank/DDBJ databases">
        <authorList>
            <person name="Kim M.K."/>
        </authorList>
    </citation>
    <scope>NUCLEOTIDE SEQUENCE [LARGE SCALE GENOMIC DNA]</scope>
    <source>
        <strain evidence="3 4">BT442</strain>
    </source>
</reference>
<proteinExistence type="predicted"/>
<dbReference type="RefSeq" id="WP_208178316.1">
    <property type="nucleotide sequence ID" value="NZ_JAGETZ010000018.1"/>
</dbReference>
<feature type="transmembrane region" description="Helical" evidence="2">
    <location>
        <begin position="5"/>
        <end position="22"/>
    </location>
</feature>
<organism evidence="3 4">
    <name type="scientific">Hymenobacter negativus</name>
    <dbReference type="NCBI Taxonomy" id="2795026"/>
    <lineage>
        <taxon>Bacteria</taxon>
        <taxon>Pseudomonadati</taxon>
        <taxon>Bacteroidota</taxon>
        <taxon>Cytophagia</taxon>
        <taxon>Cytophagales</taxon>
        <taxon>Hymenobacteraceae</taxon>
        <taxon>Hymenobacter</taxon>
    </lineage>
</organism>
<sequence length="147" mass="16313">MKWKYFAFAIVFIGSMGVWLPACQQHDTNGGVDLHSLPANLGTYYLPIVFAGCFDIFLSKYKKMNRDNIGNLFVNVVIVLILSVGSFLVLNRFYNKNQDYLALMVGIAGMVASWFVWWSANEGNPNFERTGTAETGGEPGRALSTGK</sequence>
<evidence type="ECO:0000256" key="2">
    <source>
        <dbReference type="SAM" id="Phobius"/>
    </source>
</evidence>
<keyword evidence="2" id="KW-0812">Transmembrane</keyword>
<accession>A0ABS3QMX1</accession>
<feature type="transmembrane region" description="Helical" evidence="2">
    <location>
        <begin position="42"/>
        <end position="60"/>
    </location>
</feature>
<protein>
    <recommendedName>
        <fullName evidence="5">DUF4293 family protein</fullName>
    </recommendedName>
</protein>
<feature type="region of interest" description="Disordered" evidence="1">
    <location>
        <begin position="128"/>
        <end position="147"/>
    </location>
</feature>
<keyword evidence="2" id="KW-1133">Transmembrane helix</keyword>
<dbReference type="Proteomes" id="UP000664369">
    <property type="component" value="Unassembled WGS sequence"/>
</dbReference>
<evidence type="ECO:0008006" key="5">
    <source>
        <dbReference type="Google" id="ProtNLM"/>
    </source>
</evidence>
<keyword evidence="2" id="KW-0472">Membrane</keyword>